<dbReference type="PANTHER" id="PTHR24359:SF1">
    <property type="entry name" value="INHIBITOR OF NUCLEAR FACTOR KAPPA-B KINASE EPSILON SUBUNIT HOMOLOG 1-RELATED"/>
    <property type="match status" value="1"/>
</dbReference>
<evidence type="ECO:0000313" key="3">
    <source>
        <dbReference type="Proteomes" id="UP001562354"/>
    </source>
</evidence>
<proteinExistence type="predicted"/>
<dbReference type="Gene3D" id="1.10.510.10">
    <property type="entry name" value="Transferase(Phosphotransferase) domain 1"/>
    <property type="match status" value="1"/>
</dbReference>
<feature type="domain" description="Protein kinase" evidence="1">
    <location>
        <begin position="1"/>
        <end position="270"/>
    </location>
</feature>
<evidence type="ECO:0000259" key="1">
    <source>
        <dbReference type="PROSITE" id="PS50011"/>
    </source>
</evidence>
<comment type="caution">
    <text evidence="2">The sequence shown here is derived from an EMBL/GenBank/DDBJ whole genome shotgun (WGS) entry which is preliminary data.</text>
</comment>
<gene>
    <name evidence="2" type="ORF">AAFC00_000843</name>
</gene>
<dbReference type="EMBL" id="JBFMKM010000003">
    <property type="protein sequence ID" value="KAL1310564.1"/>
    <property type="molecule type" value="Genomic_DNA"/>
</dbReference>
<sequence>MRLRSGEPNEHAQIVEFFAGFTHGGTYNVILEFAEPGTLEDYFQTTMPPRDEMNITSFWRNFLLALSATVSMVHENGGYHGWHGDMKPTNILVFNVENMRAYQSHTFKLADFGLSHFATAVSRGSISRVETSDTWGSAEYAAPETIQTDGSWEQIDTHLAQPADIWSLGCIASEAVTWLVNGIDGLEKYRAQRRNETDGISGLHGRPSFHNGRRKLKIVKDHHRELSNESSRSNQLTLEILRGPIRNMLNSSPPQRPSAQTLYLEIKGIIEKATAGISEPGPSRPSMSISAPGPSLPLMSIEDAAEKVFRGRTKLGKLDDGGMLDKLDKRDHVLLLDNAKTMSQHWPAVQSLTKLLLEITKDYDPNGIDIYFTIHGRHGKFKQINSVDKLNRIQPMRDMRSAPSRLGSVLENILVDYGKRLQSRRPGIFGGNPRPMSIYILTDGLWQDDAARAIRVMARTIDERRVNSDQVGLQFIRFGDEPSGIEKLKNLDDDLGTDPDIVDTTPATQEIYGRFC</sequence>
<dbReference type="SUPFAM" id="SSF56112">
    <property type="entry name" value="Protein kinase-like (PK-like)"/>
    <property type="match status" value="1"/>
</dbReference>
<dbReference type="InterPro" id="IPR011009">
    <property type="entry name" value="Kinase-like_dom_sf"/>
</dbReference>
<organism evidence="2 3">
    <name type="scientific">Neodothiora populina</name>
    <dbReference type="NCBI Taxonomy" id="2781224"/>
    <lineage>
        <taxon>Eukaryota</taxon>
        <taxon>Fungi</taxon>
        <taxon>Dikarya</taxon>
        <taxon>Ascomycota</taxon>
        <taxon>Pezizomycotina</taxon>
        <taxon>Dothideomycetes</taxon>
        <taxon>Dothideomycetidae</taxon>
        <taxon>Dothideales</taxon>
        <taxon>Dothioraceae</taxon>
        <taxon>Neodothiora</taxon>
    </lineage>
</organism>
<dbReference type="SMART" id="SM00220">
    <property type="entry name" value="S_TKc"/>
    <property type="match status" value="1"/>
</dbReference>
<protein>
    <recommendedName>
        <fullName evidence="1">Protein kinase domain-containing protein</fullName>
    </recommendedName>
</protein>
<name>A0ABR3PLY2_9PEZI</name>
<dbReference type="PANTHER" id="PTHR24359">
    <property type="entry name" value="SERINE/THREONINE-PROTEIN KINASE SBK1"/>
    <property type="match status" value="1"/>
</dbReference>
<evidence type="ECO:0000313" key="2">
    <source>
        <dbReference type="EMBL" id="KAL1310564.1"/>
    </source>
</evidence>
<accession>A0ABR3PLY2</accession>
<dbReference type="RefSeq" id="XP_069203413.1">
    <property type="nucleotide sequence ID" value="XM_069348528.1"/>
</dbReference>
<dbReference type="InterPro" id="IPR000719">
    <property type="entry name" value="Prot_kinase_dom"/>
</dbReference>
<keyword evidence="3" id="KW-1185">Reference proteome</keyword>
<reference evidence="2 3" key="1">
    <citation type="submission" date="2024-07" db="EMBL/GenBank/DDBJ databases">
        <title>Draft sequence of the Neodothiora populina.</title>
        <authorList>
            <person name="Drown D.D."/>
            <person name="Schuette U.S."/>
            <person name="Buechlein A.B."/>
            <person name="Rusch D.R."/>
            <person name="Winton L.W."/>
            <person name="Adams G.A."/>
        </authorList>
    </citation>
    <scope>NUCLEOTIDE SEQUENCE [LARGE SCALE GENOMIC DNA]</scope>
    <source>
        <strain evidence="2 3">CPC 39397</strain>
    </source>
</reference>
<dbReference type="PROSITE" id="PS50011">
    <property type="entry name" value="PROTEIN_KINASE_DOM"/>
    <property type="match status" value="1"/>
</dbReference>
<dbReference type="GeneID" id="95974546"/>
<dbReference type="Pfam" id="PF00069">
    <property type="entry name" value="Pkinase"/>
    <property type="match status" value="1"/>
</dbReference>
<dbReference type="Proteomes" id="UP001562354">
    <property type="component" value="Unassembled WGS sequence"/>
</dbReference>